<dbReference type="InterPro" id="IPR037185">
    <property type="entry name" value="EmrE-like"/>
</dbReference>
<keyword evidence="4 5" id="KW-0472">Membrane</keyword>
<evidence type="ECO:0000313" key="7">
    <source>
        <dbReference type="EMBL" id="RED49733.1"/>
    </source>
</evidence>
<organism evidence="7 8">
    <name type="scientific">Aestuariispira insulae</name>
    <dbReference type="NCBI Taxonomy" id="1461337"/>
    <lineage>
        <taxon>Bacteria</taxon>
        <taxon>Pseudomonadati</taxon>
        <taxon>Pseudomonadota</taxon>
        <taxon>Alphaproteobacteria</taxon>
        <taxon>Rhodospirillales</taxon>
        <taxon>Kiloniellaceae</taxon>
        <taxon>Aestuariispira</taxon>
    </lineage>
</organism>
<feature type="transmembrane region" description="Helical" evidence="5">
    <location>
        <begin position="92"/>
        <end position="112"/>
    </location>
</feature>
<dbReference type="RefSeq" id="WP_115936988.1">
    <property type="nucleotide sequence ID" value="NZ_QRDW01000005.1"/>
</dbReference>
<evidence type="ECO:0000256" key="5">
    <source>
        <dbReference type="SAM" id="Phobius"/>
    </source>
</evidence>
<feature type="transmembrane region" description="Helical" evidence="5">
    <location>
        <begin position="211"/>
        <end position="230"/>
    </location>
</feature>
<protein>
    <submittedName>
        <fullName evidence="7">Drug/metabolite transporter (DMT)-like permease</fullName>
    </submittedName>
</protein>
<dbReference type="GO" id="GO:0016020">
    <property type="term" value="C:membrane"/>
    <property type="evidence" value="ECO:0007669"/>
    <property type="project" value="UniProtKB-SubCell"/>
</dbReference>
<keyword evidence="8" id="KW-1185">Reference proteome</keyword>
<feature type="transmembrane region" description="Helical" evidence="5">
    <location>
        <begin position="175"/>
        <end position="199"/>
    </location>
</feature>
<feature type="transmembrane region" description="Helical" evidence="5">
    <location>
        <begin position="149"/>
        <end position="168"/>
    </location>
</feature>
<reference evidence="7 8" key="1">
    <citation type="submission" date="2018-07" db="EMBL/GenBank/DDBJ databases">
        <title>Genomic Encyclopedia of Type Strains, Phase III (KMG-III): the genomes of soil and plant-associated and newly described type strains.</title>
        <authorList>
            <person name="Whitman W."/>
        </authorList>
    </citation>
    <scope>NUCLEOTIDE SEQUENCE [LARGE SCALE GENOMIC DNA]</scope>
    <source>
        <strain evidence="7 8">CECT 8488</strain>
    </source>
</reference>
<proteinExistence type="predicted"/>
<feature type="transmembrane region" description="Helical" evidence="5">
    <location>
        <begin position="124"/>
        <end position="143"/>
    </location>
</feature>
<dbReference type="PANTHER" id="PTHR32322:SF9">
    <property type="entry name" value="AMINO-ACID METABOLITE EFFLUX PUMP-RELATED"/>
    <property type="match status" value="1"/>
</dbReference>
<dbReference type="InterPro" id="IPR050638">
    <property type="entry name" value="AA-Vitamin_Transporters"/>
</dbReference>
<dbReference type="Gene3D" id="1.10.3730.20">
    <property type="match status" value="1"/>
</dbReference>
<dbReference type="EMBL" id="QRDW01000005">
    <property type="protein sequence ID" value="RED49733.1"/>
    <property type="molecule type" value="Genomic_DNA"/>
</dbReference>
<dbReference type="PANTHER" id="PTHR32322">
    <property type="entry name" value="INNER MEMBRANE TRANSPORTER"/>
    <property type="match status" value="1"/>
</dbReference>
<dbReference type="Pfam" id="PF00892">
    <property type="entry name" value="EamA"/>
    <property type="match status" value="2"/>
</dbReference>
<evidence type="ECO:0000259" key="6">
    <source>
        <dbReference type="Pfam" id="PF00892"/>
    </source>
</evidence>
<evidence type="ECO:0000256" key="2">
    <source>
        <dbReference type="ARBA" id="ARBA00022692"/>
    </source>
</evidence>
<name>A0A3D9HJT9_9PROT</name>
<gene>
    <name evidence="7" type="ORF">DFP90_105104</name>
</gene>
<feature type="transmembrane region" description="Helical" evidence="5">
    <location>
        <begin position="37"/>
        <end position="53"/>
    </location>
</feature>
<keyword evidence="2 5" id="KW-0812">Transmembrane</keyword>
<dbReference type="Proteomes" id="UP000256845">
    <property type="component" value="Unassembled WGS sequence"/>
</dbReference>
<dbReference type="OrthoDB" id="9810556at2"/>
<comment type="caution">
    <text evidence="7">The sequence shown here is derived from an EMBL/GenBank/DDBJ whole genome shotgun (WGS) entry which is preliminary data.</text>
</comment>
<dbReference type="SUPFAM" id="SSF103481">
    <property type="entry name" value="Multidrug resistance efflux transporter EmrE"/>
    <property type="match status" value="2"/>
</dbReference>
<comment type="subcellular location">
    <subcellularLocation>
        <location evidence="1">Membrane</location>
        <topology evidence="1">Multi-pass membrane protein</topology>
    </subcellularLocation>
</comment>
<dbReference type="InterPro" id="IPR000620">
    <property type="entry name" value="EamA_dom"/>
</dbReference>
<evidence type="ECO:0000256" key="1">
    <source>
        <dbReference type="ARBA" id="ARBA00004141"/>
    </source>
</evidence>
<evidence type="ECO:0000313" key="8">
    <source>
        <dbReference type="Proteomes" id="UP000256845"/>
    </source>
</evidence>
<dbReference type="AlphaFoldDB" id="A0A3D9HJT9"/>
<keyword evidence="3 5" id="KW-1133">Transmembrane helix</keyword>
<feature type="transmembrane region" description="Helical" evidence="5">
    <location>
        <begin position="267"/>
        <end position="284"/>
    </location>
</feature>
<sequence>MTPFNILLLCLLAILWGGAFTLVGFTVEYFSPLEVVSLRVALAAPVLWGVILFQREKMPRQWKPWGAFLMLGILNNAIPFYCITWGQTRIDSGMAAVLNGATPLFGALLAHFMIQDEKLSWQKLAGLGMGLGGVILLVGPNLVLDPYSLLGQGAILVAALSYACAGMVGKRLGGYSALCVSTGQLTMSSLILVALTWTLGGFRDLPLATDLWAAMAVLAVLSTALAYILYFRLIAQAGATNAMSVTLLVPVVAMFLGIILLDEPVDPASIAAAILVLAGVGLVIRSPRRIRQPA</sequence>
<evidence type="ECO:0000256" key="3">
    <source>
        <dbReference type="ARBA" id="ARBA00022989"/>
    </source>
</evidence>
<evidence type="ECO:0000256" key="4">
    <source>
        <dbReference type="ARBA" id="ARBA00023136"/>
    </source>
</evidence>
<feature type="transmembrane region" description="Helical" evidence="5">
    <location>
        <begin position="65"/>
        <end position="86"/>
    </location>
</feature>
<accession>A0A3D9HJT9</accession>
<feature type="domain" description="EamA" evidence="6">
    <location>
        <begin position="6"/>
        <end position="138"/>
    </location>
</feature>
<feature type="domain" description="EamA" evidence="6">
    <location>
        <begin position="151"/>
        <end position="284"/>
    </location>
</feature>
<feature type="transmembrane region" description="Helical" evidence="5">
    <location>
        <begin position="242"/>
        <end position="261"/>
    </location>
</feature>